<dbReference type="BioCyc" id="IAGG583356:GHAH-74-MONOMER"/>
<protein>
    <recommendedName>
        <fullName evidence="3">Nucleotidyltransferase</fullName>
    </recommendedName>
</protein>
<gene>
    <name evidence="1" type="ordered locus">Igag_0065</name>
</gene>
<reference evidence="1 2" key="1">
    <citation type="journal article" date="2010" name="Stand. Genomic Sci.">
        <title>Complete genome sequence of Ignisphaera aggregans type strain (AQ1.S1).</title>
        <authorList>
            <person name="Goker M."/>
            <person name="Held B."/>
            <person name="Lapidus A."/>
            <person name="Nolan M."/>
            <person name="Spring S."/>
            <person name="Yasawong M."/>
            <person name="Lucas S."/>
            <person name="Glavina Del Rio T."/>
            <person name="Tice H."/>
            <person name="Cheng J.F."/>
            <person name="Goodwin L."/>
            <person name="Tapia R."/>
            <person name="Pitluck S."/>
            <person name="Liolios K."/>
            <person name="Ivanova N."/>
            <person name="Mavromatis K."/>
            <person name="Mikhailova N."/>
            <person name="Pati A."/>
            <person name="Chen A."/>
            <person name="Palaniappan K."/>
            <person name="Brambilla E."/>
            <person name="Land M."/>
            <person name="Hauser L."/>
            <person name="Chang Y.J."/>
            <person name="Jeffries C.D."/>
            <person name="Brettin T."/>
            <person name="Detter J.C."/>
            <person name="Han C."/>
            <person name="Rohde M."/>
            <person name="Sikorski J."/>
            <person name="Woyke T."/>
            <person name="Bristow J."/>
            <person name="Eisen J.A."/>
            <person name="Markowitz V."/>
            <person name="Hugenholtz P."/>
            <person name="Kyrpides N.C."/>
            <person name="Klenk H.P."/>
        </authorList>
    </citation>
    <scope>NUCLEOTIDE SEQUENCE [LARGE SCALE GENOMIC DNA]</scope>
    <source>
        <strain evidence="2">DSM 17230 / JCM 13409 / AQ1.S1</strain>
    </source>
</reference>
<dbReference type="HOGENOM" id="CLU_120784_0_0_2"/>
<evidence type="ECO:0000313" key="2">
    <source>
        <dbReference type="Proteomes" id="UP000001304"/>
    </source>
</evidence>
<dbReference type="STRING" id="583356.Igag_0065"/>
<evidence type="ECO:0000313" key="1">
    <source>
        <dbReference type="EMBL" id="ADM26918.1"/>
    </source>
</evidence>
<accession>E0SPH5</accession>
<sequence>MSTYTVDHLAKAIKLLRRIGIDGVIIGNTCIYLELNERRLEGDIDLFVTSLSPLVEEERIRRIAYENGWSIGTTELGTPSIIMNINDIDITIELYENILDFYIPYDALELCKRRKTIANEEIDYIAPECWAVLKARRGSNQDIDELLMMKDLIERNELKLDQTLLNNTINLFGDEASYIRNRLKSINIL</sequence>
<dbReference type="Proteomes" id="UP000001304">
    <property type="component" value="Chromosome"/>
</dbReference>
<dbReference type="SUPFAM" id="SSF81301">
    <property type="entry name" value="Nucleotidyltransferase"/>
    <property type="match status" value="1"/>
</dbReference>
<dbReference type="AlphaFoldDB" id="E0SPH5"/>
<dbReference type="InterPro" id="IPR043519">
    <property type="entry name" value="NT_sf"/>
</dbReference>
<proteinExistence type="predicted"/>
<dbReference type="KEGG" id="iag:Igag_0065"/>
<evidence type="ECO:0008006" key="3">
    <source>
        <dbReference type="Google" id="ProtNLM"/>
    </source>
</evidence>
<dbReference type="Pfam" id="PF09970">
    <property type="entry name" value="DUF2204"/>
    <property type="match status" value="1"/>
</dbReference>
<dbReference type="InterPro" id="IPR018700">
    <property type="entry name" value="DUF2204"/>
</dbReference>
<name>E0SPH5_IGNAA</name>
<keyword evidence="2" id="KW-1185">Reference proteome</keyword>
<dbReference type="EMBL" id="CP002098">
    <property type="protein sequence ID" value="ADM26918.1"/>
    <property type="molecule type" value="Genomic_DNA"/>
</dbReference>
<organism evidence="1 2">
    <name type="scientific">Ignisphaera aggregans (strain DSM 17230 / JCM 13409 / AQ1.S1)</name>
    <dbReference type="NCBI Taxonomy" id="583356"/>
    <lineage>
        <taxon>Archaea</taxon>
        <taxon>Thermoproteota</taxon>
        <taxon>Thermoprotei</taxon>
        <taxon>Desulfurococcales</taxon>
        <taxon>Desulfurococcaceae</taxon>
        <taxon>Ignisphaera</taxon>
    </lineage>
</organism>